<evidence type="ECO:0000313" key="3">
    <source>
        <dbReference type="EMBL" id="KAG2922657.1"/>
    </source>
</evidence>
<reference evidence="2" key="1">
    <citation type="submission" date="2018-10" db="EMBL/GenBank/DDBJ databases">
        <title>Effector identification in a new, highly contiguous assembly of the strawberry crown rot pathogen Phytophthora cactorum.</title>
        <authorList>
            <person name="Armitage A.D."/>
            <person name="Nellist C.F."/>
            <person name="Bates H."/>
            <person name="Vickerstaff R.J."/>
            <person name="Harrison R.J."/>
        </authorList>
    </citation>
    <scope>NUCLEOTIDE SEQUENCE</scope>
    <source>
        <strain evidence="1">15-7</strain>
        <strain evidence="2">4032</strain>
        <strain evidence="3">4040</strain>
        <strain evidence="4">P415</strain>
    </source>
</reference>
<evidence type="ECO:0000313" key="1">
    <source>
        <dbReference type="EMBL" id="KAG2852171.1"/>
    </source>
</evidence>
<accession>A0A8T1BLV0</accession>
<sequence length="41" mass="4335">MSGSVTSAQEKVLLAPKRNDDTAKDVALKALAEYACGRNVL</sequence>
<dbReference type="EMBL" id="RCML01000572">
    <property type="protein sequence ID" value="KAG2973504.1"/>
    <property type="molecule type" value="Genomic_DNA"/>
</dbReference>
<dbReference type="Proteomes" id="UP000736787">
    <property type="component" value="Unassembled WGS sequence"/>
</dbReference>
<evidence type="ECO:0000313" key="4">
    <source>
        <dbReference type="EMBL" id="KAG2973504.1"/>
    </source>
</evidence>
<dbReference type="EMBL" id="RCMG01000558">
    <property type="protein sequence ID" value="KAG2852171.1"/>
    <property type="molecule type" value="Genomic_DNA"/>
</dbReference>
<proteinExistence type="predicted"/>
<dbReference type="AlphaFoldDB" id="A0A8T1BLV0"/>
<protein>
    <submittedName>
        <fullName evidence="2">Uncharacterized protein</fullName>
    </submittedName>
</protein>
<name>A0A8T1BLV0_9STRA</name>
<evidence type="ECO:0000313" key="5">
    <source>
        <dbReference type="Proteomes" id="UP000774804"/>
    </source>
</evidence>
<dbReference type="EMBL" id="RCMK01000548">
    <property type="protein sequence ID" value="KAG2922657.1"/>
    <property type="molecule type" value="Genomic_DNA"/>
</dbReference>
<gene>
    <name evidence="1" type="ORF">PC113_g15252</name>
    <name evidence="2" type="ORF">PC115_g14453</name>
    <name evidence="3" type="ORF">PC117_g15918</name>
    <name evidence="4" type="ORF">PC118_g15075</name>
</gene>
<dbReference type="Proteomes" id="UP000697107">
    <property type="component" value="Unassembled WGS sequence"/>
</dbReference>
<dbReference type="Proteomes" id="UP000774804">
    <property type="component" value="Unassembled WGS sequence"/>
</dbReference>
<organism evidence="2 5">
    <name type="scientific">Phytophthora cactorum</name>
    <dbReference type="NCBI Taxonomy" id="29920"/>
    <lineage>
        <taxon>Eukaryota</taxon>
        <taxon>Sar</taxon>
        <taxon>Stramenopiles</taxon>
        <taxon>Oomycota</taxon>
        <taxon>Peronosporomycetes</taxon>
        <taxon>Peronosporales</taxon>
        <taxon>Peronosporaceae</taxon>
        <taxon>Phytophthora</taxon>
    </lineage>
</organism>
<comment type="caution">
    <text evidence="2">The sequence shown here is derived from an EMBL/GenBank/DDBJ whole genome shotgun (WGS) entry which is preliminary data.</text>
</comment>
<dbReference type="EMBL" id="RCMI01000553">
    <property type="protein sequence ID" value="KAG2905901.1"/>
    <property type="molecule type" value="Genomic_DNA"/>
</dbReference>
<dbReference type="Proteomes" id="UP000735874">
    <property type="component" value="Unassembled WGS sequence"/>
</dbReference>
<evidence type="ECO:0000313" key="2">
    <source>
        <dbReference type="EMBL" id="KAG2905901.1"/>
    </source>
</evidence>